<evidence type="ECO:0000256" key="3">
    <source>
        <dbReference type="ARBA" id="ARBA00023239"/>
    </source>
</evidence>
<dbReference type="PANTHER" id="PTHR48078:SF6">
    <property type="entry name" value="L-THREONINE DEHYDRATASE CATABOLIC TDCB"/>
    <property type="match status" value="1"/>
</dbReference>
<dbReference type="GO" id="GO:0004794">
    <property type="term" value="F:threonine deaminase activity"/>
    <property type="evidence" value="ECO:0007669"/>
    <property type="project" value="TreeGrafter"/>
</dbReference>
<reference evidence="5 6" key="1">
    <citation type="submission" date="2017-04" db="EMBL/GenBank/DDBJ databases">
        <title>Novel microbial lineages endemic to geothermal iron-oxide mats fill important gaps in the evolutionary history of Archaea.</title>
        <authorList>
            <person name="Jay Z.J."/>
            <person name="Beam J.P."/>
            <person name="Dlakic M."/>
            <person name="Rusch D.B."/>
            <person name="Kozubal M.A."/>
            <person name="Inskeep W.P."/>
        </authorList>
    </citation>
    <scope>NUCLEOTIDE SEQUENCE [LARGE SCALE GENOMIC DNA]</scope>
    <source>
        <strain evidence="5">OSP_D</strain>
    </source>
</reference>
<dbReference type="AlphaFoldDB" id="A0A2R6AX65"/>
<sequence>MSGKSYTGLQCTVCRKRYSELLVGVCPSCGGILTATYDLGGVMISLQRGRSMWQFSDLLPPVSLECLVSLDEGWSPYVKANTYGRLIGIRDLWLKLEGQNPTGSFKDRAASVLVSLAKQWGKLGVFTASSGNAAAAISGYSARGGLKCLILVREDSPASKLGQISMYNPYIVRVKNLFSNKRTLTEFLERVGEVLPDWQNGFLWAPFNPLALEGIKTISYEITSTGTPDYVFVPTAGGDLLYAVYKGFRELYDLGIVNSLPKMVAVQGANANPLVHALDNNLEHVVEVEHAETIAGALKVNFGADHALNAVKQSGGFGVGVTDSEILEAQRDVAKMEGVFTETSSAAALAAVKRALAEGKIEPDSTAAVILTGTGFKDYTPSFASVEQIPLIQSTHELGGVVKEIFRL</sequence>
<feature type="domain" description="Tryptophan synthase beta chain-like PALP" evidence="4">
    <location>
        <begin position="68"/>
        <end position="373"/>
    </location>
</feature>
<comment type="caution">
    <text evidence="5">The sequence shown here is derived from an EMBL/GenBank/DDBJ whole genome shotgun (WGS) entry which is preliminary data.</text>
</comment>
<dbReference type="Proteomes" id="UP000240322">
    <property type="component" value="Unassembled WGS sequence"/>
</dbReference>
<keyword evidence="2" id="KW-0663">Pyridoxal phosphate</keyword>
<accession>A0A2R6AX65</accession>
<keyword evidence="3" id="KW-0456">Lyase</keyword>
<evidence type="ECO:0000313" key="5">
    <source>
        <dbReference type="EMBL" id="PSN90982.1"/>
    </source>
</evidence>
<dbReference type="Gene3D" id="3.40.50.1100">
    <property type="match status" value="2"/>
</dbReference>
<dbReference type="SUPFAM" id="SSF53686">
    <property type="entry name" value="Tryptophan synthase beta subunit-like PLP-dependent enzymes"/>
    <property type="match status" value="1"/>
</dbReference>
<dbReference type="InterPro" id="IPR001926">
    <property type="entry name" value="TrpB-like_PALP"/>
</dbReference>
<dbReference type="GO" id="GO:0006567">
    <property type="term" value="P:L-threonine catabolic process"/>
    <property type="evidence" value="ECO:0007669"/>
    <property type="project" value="TreeGrafter"/>
</dbReference>
<dbReference type="CDD" id="cd01563">
    <property type="entry name" value="Thr-synth_1"/>
    <property type="match status" value="1"/>
</dbReference>
<dbReference type="GO" id="GO:0006565">
    <property type="term" value="P:L-serine catabolic process"/>
    <property type="evidence" value="ECO:0007669"/>
    <property type="project" value="TreeGrafter"/>
</dbReference>
<gene>
    <name evidence="5" type="ORF">B9Q03_05400</name>
</gene>
<evidence type="ECO:0000259" key="4">
    <source>
        <dbReference type="Pfam" id="PF00291"/>
    </source>
</evidence>
<dbReference type="GO" id="GO:0009097">
    <property type="term" value="P:isoleucine biosynthetic process"/>
    <property type="evidence" value="ECO:0007669"/>
    <property type="project" value="TreeGrafter"/>
</dbReference>
<dbReference type="EMBL" id="NEXE01000039">
    <property type="protein sequence ID" value="PSN90982.1"/>
    <property type="molecule type" value="Genomic_DNA"/>
</dbReference>
<dbReference type="InterPro" id="IPR000634">
    <property type="entry name" value="Ser/Thr_deHydtase_PyrdxlP-BS"/>
</dbReference>
<evidence type="ECO:0000313" key="6">
    <source>
        <dbReference type="Proteomes" id="UP000240322"/>
    </source>
</evidence>
<dbReference type="GO" id="GO:0030170">
    <property type="term" value="F:pyridoxal phosphate binding"/>
    <property type="evidence" value="ECO:0007669"/>
    <property type="project" value="InterPro"/>
</dbReference>
<dbReference type="PROSITE" id="PS00165">
    <property type="entry name" value="DEHYDRATASE_SER_THR"/>
    <property type="match status" value="1"/>
</dbReference>
<organism evidence="5 6">
    <name type="scientific">Candidatus Marsarchaeota G2 archaeon OSP_D</name>
    <dbReference type="NCBI Taxonomy" id="1978157"/>
    <lineage>
        <taxon>Archaea</taxon>
        <taxon>Candidatus Marsarchaeota</taxon>
        <taxon>Candidatus Marsarchaeota group 2</taxon>
    </lineage>
</organism>
<dbReference type="InterPro" id="IPR050147">
    <property type="entry name" value="Ser/Thr_Dehydratase"/>
</dbReference>
<dbReference type="InterPro" id="IPR036052">
    <property type="entry name" value="TrpB-like_PALP_sf"/>
</dbReference>
<evidence type="ECO:0000256" key="1">
    <source>
        <dbReference type="ARBA" id="ARBA00001933"/>
    </source>
</evidence>
<dbReference type="PANTHER" id="PTHR48078">
    <property type="entry name" value="THREONINE DEHYDRATASE, MITOCHONDRIAL-RELATED"/>
    <property type="match status" value="1"/>
</dbReference>
<protein>
    <recommendedName>
        <fullName evidence="4">Tryptophan synthase beta chain-like PALP domain-containing protein</fullName>
    </recommendedName>
</protein>
<dbReference type="GO" id="GO:0003941">
    <property type="term" value="F:L-serine ammonia-lyase activity"/>
    <property type="evidence" value="ECO:0007669"/>
    <property type="project" value="TreeGrafter"/>
</dbReference>
<proteinExistence type="predicted"/>
<name>A0A2R6AX65_9ARCH</name>
<evidence type="ECO:0000256" key="2">
    <source>
        <dbReference type="ARBA" id="ARBA00022898"/>
    </source>
</evidence>
<comment type="cofactor">
    <cofactor evidence="1">
        <name>pyridoxal 5'-phosphate</name>
        <dbReference type="ChEBI" id="CHEBI:597326"/>
    </cofactor>
</comment>
<dbReference type="Pfam" id="PF00291">
    <property type="entry name" value="PALP"/>
    <property type="match status" value="1"/>
</dbReference>